<dbReference type="EMBL" id="WKJM01000018">
    <property type="protein sequence ID" value="MRX10108.1"/>
    <property type="molecule type" value="Genomic_DNA"/>
</dbReference>
<organism evidence="2 3">
    <name type="scientific">Duganella alba</name>
    <dbReference type="NCBI Taxonomy" id="2666081"/>
    <lineage>
        <taxon>Bacteria</taxon>
        <taxon>Pseudomonadati</taxon>
        <taxon>Pseudomonadota</taxon>
        <taxon>Betaproteobacteria</taxon>
        <taxon>Burkholderiales</taxon>
        <taxon>Oxalobacteraceae</taxon>
        <taxon>Telluria group</taxon>
        <taxon>Duganella</taxon>
    </lineage>
</organism>
<proteinExistence type="predicted"/>
<keyword evidence="3" id="KW-1185">Reference proteome</keyword>
<evidence type="ECO:0000256" key="1">
    <source>
        <dbReference type="SAM" id="SignalP"/>
    </source>
</evidence>
<sequence length="435" mass="47070">MLSRFSAPGRARSRHAGAKRLLCLCAALCGVVSAAEPPLTLAEAQRLAVSRSLQLQGQQRAISASREMAVAAGQLPDPVLSAGIDNLPVSGEDRYRTGADFMTMRRIGLSQELTSGDKRRLRAARYDGEAQKTLAEQELAHAAIERDTALAWLDRYYAQAATALATQLVAQSQLEIDAADSAYRGGRGTQSDALAARASLVLAQDRAADLSRRERVAGIQLARWTGLAADAPLAEKPDIAALPFDPDGLPTALTHHPDITVMKAQADIARTDANLAKAARSADWTVSVAFQQRGGAYSNMVSVGLSVPLQWDRKNRQDRELAAKLALADQADADRDEALRSHQAEVAAMVEEWRSNRQRQDRYRQELLPLSASRAEAVLAAYRGGKASLADVLAARRSDTEARLQALQLEADTARLWAQLNFLQPGRARSLKEAP</sequence>
<accession>A0A6L5QKZ1</accession>
<dbReference type="GO" id="GO:0015562">
    <property type="term" value="F:efflux transmembrane transporter activity"/>
    <property type="evidence" value="ECO:0007669"/>
    <property type="project" value="InterPro"/>
</dbReference>
<dbReference type="AlphaFoldDB" id="A0A6L5QKZ1"/>
<dbReference type="PANTHER" id="PTHR30203:SF24">
    <property type="entry name" value="BLR4935 PROTEIN"/>
    <property type="match status" value="1"/>
</dbReference>
<dbReference type="InterPro" id="IPR010131">
    <property type="entry name" value="MdtP/NodT-like"/>
</dbReference>
<reference evidence="2 3" key="1">
    <citation type="submission" date="2019-11" db="EMBL/GenBank/DDBJ databases">
        <title>Novel species isolated from a subtropical stream in China.</title>
        <authorList>
            <person name="Lu H."/>
        </authorList>
    </citation>
    <scope>NUCLEOTIDE SEQUENCE [LARGE SCALE GENOMIC DNA]</scope>
    <source>
        <strain evidence="2 3">FT25W</strain>
    </source>
</reference>
<gene>
    <name evidence="2" type="ORF">GJ697_19910</name>
</gene>
<name>A0A6L5QKZ1_9BURK</name>
<evidence type="ECO:0000313" key="3">
    <source>
        <dbReference type="Proteomes" id="UP000481037"/>
    </source>
</evidence>
<dbReference type="Gene3D" id="1.20.1600.10">
    <property type="entry name" value="Outer membrane efflux proteins (OEP)"/>
    <property type="match status" value="1"/>
</dbReference>
<keyword evidence="1" id="KW-0732">Signal</keyword>
<dbReference type="PANTHER" id="PTHR30203">
    <property type="entry name" value="OUTER MEMBRANE CATION EFFLUX PROTEIN"/>
    <property type="match status" value="1"/>
</dbReference>
<feature type="signal peptide" evidence="1">
    <location>
        <begin position="1"/>
        <end position="34"/>
    </location>
</feature>
<dbReference type="Proteomes" id="UP000481037">
    <property type="component" value="Unassembled WGS sequence"/>
</dbReference>
<protein>
    <submittedName>
        <fullName evidence="2">Heavy metal resistance protein CzcC</fullName>
    </submittedName>
</protein>
<comment type="caution">
    <text evidence="2">The sequence shown here is derived from an EMBL/GenBank/DDBJ whole genome shotgun (WGS) entry which is preliminary data.</text>
</comment>
<feature type="chain" id="PRO_5026783444" evidence="1">
    <location>
        <begin position="35"/>
        <end position="435"/>
    </location>
</feature>
<dbReference type="SUPFAM" id="SSF56954">
    <property type="entry name" value="Outer membrane efflux proteins (OEP)"/>
    <property type="match status" value="1"/>
</dbReference>
<dbReference type="RefSeq" id="WP_154364527.1">
    <property type="nucleotide sequence ID" value="NZ_WKJM01000018.1"/>
</dbReference>
<evidence type="ECO:0000313" key="2">
    <source>
        <dbReference type="EMBL" id="MRX10108.1"/>
    </source>
</evidence>